<keyword evidence="5" id="KW-0472">Membrane</keyword>
<comment type="subcellular location">
    <subcellularLocation>
        <location evidence="1">Mitochondrion membrane</location>
        <topology evidence="1">Multi-pass membrane protein</topology>
    </subcellularLocation>
</comment>
<dbReference type="Pfam" id="PF08637">
    <property type="entry name" value="NCA2"/>
    <property type="match status" value="1"/>
</dbReference>
<name>A0AAV6LTF7_9ROSI</name>
<dbReference type="PANTHER" id="PTHR28234">
    <property type="entry name" value="NUCLEAR CONTROL OF ATPASE PROTEIN 2"/>
    <property type="match status" value="1"/>
</dbReference>
<evidence type="ECO:0000313" key="7">
    <source>
        <dbReference type="EMBL" id="KAG6570453.1"/>
    </source>
</evidence>
<dbReference type="InterPro" id="IPR010970">
    <property type="entry name" value="Cys_dSase_SufS"/>
</dbReference>
<dbReference type="GO" id="GO:0030170">
    <property type="term" value="F:pyridoxal phosphate binding"/>
    <property type="evidence" value="ECO:0007669"/>
    <property type="project" value="InterPro"/>
</dbReference>
<evidence type="ECO:0000259" key="6">
    <source>
        <dbReference type="Pfam" id="PF00266"/>
    </source>
</evidence>
<dbReference type="Pfam" id="PF00266">
    <property type="entry name" value="Aminotran_5"/>
    <property type="match status" value="1"/>
</dbReference>
<reference evidence="7 8" key="1">
    <citation type="journal article" date="2021" name="Hortic Res">
        <title>The domestication of Cucurbita argyrosperma as revealed by the genome of its wild relative.</title>
        <authorList>
            <person name="Barrera-Redondo J."/>
            <person name="Sanchez-de la Vega G."/>
            <person name="Aguirre-Liguori J.A."/>
            <person name="Castellanos-Morales G."/>
            <person name="Gutierrez-Guerrero Y.T."/>
            <person name="Aguirre-Dugua X."/>
            <person name="Aguirre-Planter E."/>
            <person name="Tenaillon M.I."/>
            <person name="Lira-Saade R."/>
            <person name="Eguiarte L.E."/>
        </authorList>
    </citation>
    <scope>NUCLEOTIDE SEQUENCE [LARGE SCALE GENOMIC DNA]</scope>
    <source>
        <strain evidence="7">JBR-2021</strain>
    </source>
</reference>
<dbReference type="NCBIfam" id="TIGR01979">
    <property type="entry name" value="sufS"/>
    <property type="match status" value="1"/>
</dbReference>
<sequence>MEAKPEESEEKGIRSSISLYSLRLWNQIVAFLPSTRDSNFLWKLSSLLRRRRRKTGLPLPLPLNSINSSVLTVTGWEPAEASRLYDVLGDLLEHCFLNLHSIWKNLQFWQSRAEGTNAQKVYFMICERGPRAFFSGTAQLMRQNFRDGFSLQHVAREASLYIADRITILSNLRCHLAVFVAQVFMEIDKIGAEAVNDQQNSLPSLLVTLNGLFLDLEASICQLHAAHQMDLVDGSFSFPLFEKLPDVNKEGSQWTSCEIGDAINLLYQNLHKLDSFIYILVSKHRKPRKLTQHWLRYTCGAVGLSVCSVWLIQHSSLMGSNDIENWFNEAHNSAVSFFKDHVEQPLISIRDELFDTFRKRHKGVMEVQEVQLTVNSLHRMLLAFSEHTKGQKFPDDASDQEMLAIVMARYEKELMHPIQNLLSGELARALLIQVQKLKLDIETAMLELDQILKANEINFAVLAALPAFFLSLLLLMLLRAWYKQDTRAEGKGRAARLQRRLLVVEVEKAIMQYQSFVDQGRVKDAECRFGLLLYSLGRLYHASEKHAKATGEWLYLRQDILDLGKPGLPTRDKLRITWRMERVYDCLLPTLKRGIDTIHPDIFDSLKFGNERMMEGVVLKLPSFQFQLHFINPSRCSSCFSSTLRTSSSPSLRFRFRRFSSPFSVSASASTARETDNLHLGSLSLGHSTRPDFPILHQEVNGSKLVYLDNAATSQKPIAVLKALQNYYEAYNSNVHRGIHYLSAKATDEYELARKKVASFINAGDAREIVFTRNATEAINLVAYSWGIANLKSEDEIILTVAEHHSAIVPWQLVAERTGAVLKFVSLDEHDVPNLKDFKEMFTTKTKLVVTHHVSNYDLIVSAASVLPIEDIVSWAHRFGAKVLVDACQSVPHMVVDVQALDADFLVASSHKMCGPTGIGFLYGKIDLLSAMPPFLGGGEMISDVFLDHSTFAEPPSRFEAGTPAIGEAIGLGAAIDYLSEIGMQKIHTYEEELANYLYENLRAVPNIRIYGPVPNAQRAALCSFNIENMHPTDIATFLDQQHGIAIRSGHHCAQPLHRALGVSSSARASLYFYNTKEDVDYFIQALNDTVNFFDSFNPGSFFSNHPLDFDRGSERRFGQNAAVLAAPQPRIARVMSPSLFLAVIFLLIPHIGPVFNHKGKFLSFDSKKPHSMTEPEFYDLPEPCVDCRIQFKHRRRMGSDVVVENNYLPRFSSVNESFDIVFTLGQLGARFVDRVLKSGSTLIVPANDMFLNVYLDELKSTCVYLKALQS</sequence>
<keyword evidence="2" id="KW-0812">Transmembrane</keyword>
<evidence type="ECO:0000256" key="1">
    <source>
        <dbReference type="ARBA" id="ARBA00004225"/>
    </source>
</evidence>
<keyword evidence="4" id="KW-0496">Mitochondrion</keyword>
<organism evidence="7 8">
    <name type="scientific">Cucurbita argyrosperma subsp. sororia</name>
    <dbReference type="NCBI Taxonomy" id="37648"/>
    <lineage>
        <taxon>Eukaryota</taxon>
        <taxon>Viridiplantae</taxon>
        <taxon>Streptophyta</taxon>
        <taxon>Embryophyta</taxon>
        <taxon>Tracheophyta</taxon>
        <taxon>Spermatophyta</taxon>
        <taxon>Magnoliopsida</taxon>
        <taxon>eudicotyledons</taxon>
        <taxon>Gunneridae</taxon>
        <taxon>Pentapetalae</taxon>
        <taxon>rosids</taxon>
        <taxon>fabids</taxon>
        <taxon>Cucurbitales</taxon>
        <taxon>Cucurbitaceae</taxon>
        <taxon>Cucurbiteae</taxon>
        <taxon>Cucurbita</taxon>
    </lineage>
</organism>
<gene>
    <name evidence="7" type="primary">DGS1</name>
    <name evidence="7" type="ORF">SDJN03_29368</name>
</gene>
<dbReference type="InterPro" id="IPR013946">
    <property type="entry name" value="NCA2-like"/>
</dbReference>
<evidence type="ECO:0000256" key="4">
    <source>
        <dbReference type="ARBA" id="ARBA00023128"/>
    </source>
</evidence>
<dbReference type="GO" id="GO:0005741">
    <property type="term" value="C:mitochondrial outer membrane"/>
    <property type="evidence" value="ECO:0007669"/>
    <property type="project" value="TreeGrafter"/>
</dbReference>
<dbReference type="InterPro" id="IPR000192">
    <property type="entry name" value="Aminotrans_V_dom"/>
</dbReference>
<feature type="domain" description="Aminotransferase class V" evidence="6">
    <location>
        <begin position="706"/>
        <end position="1083"/>
    </location>
</feature>
<evidence type="ECO:0000313" key="8">
    <source>
        <dbReference type="Proteomes" id="UP000685013"/>
    </source>
</evidence>
<dbReference type="AlphaFoldDB" id="A0AAV6LTF7"/>
<dbReference type="GO" id="GO:0031071">
    <property type="term" value="F:cysteine desulfurase activity"/>
    <property type="evidence" value="ECO:0007669"/>
    <property type="project" value="InterPro"/>
</dbReference>
<accession>A0AAV6LTF7</accession>
<comment type="caution">
    <text evidence="7">The sequence shown here is derived from an EMBL/GenBank/DDBJ whole genome shotgun (WGS) entry which is preliminary data.</text>
</comment>
<evidence type="ECO:0000256" key="2">
    <source>
        <dbReference type="ARBA" id="ARBA00022692"/>
    </source>
</evidence>
<proteinExistence type="predicted"/>
<dbReference type="Proteomes" id="UP000685013">
    <property type="component" value="Chromosome 20"/>
</dbReference>
<dbReference type="EMBL" id="JAGKQH010000020">
    <property type="protein sequence ID" value="KAG6570453.1"/>
    <property type="molecule type" value="Genomic_DNA"/>
</dbReference>
<feature type="non-terminal residue" evidence="7">
    <location>
        <position position="1"/>
    </location>
</feature>
<evidence type="ECO:0000256" key="5">
    <source>
        <dbReference type="ARBA" id="ARBA00023136"/>
    </source>
</evidence>
<evidence type="ECO:0000256" key="3">
    <source>
        <dbReference type="ARBA" id="ARBA00022989"/>
    </source>
</evidence>
<dbReference type="GO" id="GO:0006534">
    <property type="term" value="P:cysteine metabolic process"/>
    <property type="evidence" value="ECO:0007669"/>
    <property type="project" value="InterPro"/>
</dbReference>
<protein>
    <submittedName>
        <fullName evidence="7">Protein DGS1, mitochondrial</fullName>
    </submittedName>
</protein>
<dbReference type="CDD" id="cd06453">
    <property type="entry name" value="SufS_like"/>
    <property type="match status" value="1"/>
</dbReference>
<keyword evidence="3" id="KW-1133">Transmembrane helix</keyword>
<keyword evidence="8" id="KW-1185">Reference proteome</keyword>
<dbReference type="PANTHER" id="PTHR28234:SF1">
    <property type="entry name" value="NUCLEAR CONTROL OF ATPASE PROTEIN 2"/>
    <property type="match status" value="1"/>
</dbReference>